<dbReference type="EMBL" id="ASWO01000001">
    <property type="protein sequence ID" value="EOT87489.1"/>
    <property type="molecule type" value="Genomic_DNA"/>
</dbReference>
<proteinExistence type="inferred from homology"/>
<dbReference type="InterPro" id="IPR052193">
    <property type="entry name" value="Peptidase_C59"/>
</dbReference>
<dbReference type="Gene3D" id="3.60.60.10">
    <property type="entry name" value="Penicillin V Acylase, Chain A"/>
    <property type="match status" value="1"/>
</dbReference>
<evidence type="ECO:0000256" key="1">
    <source>
        <dbReference type="ARBA" id="ARBA00006625"/>
    </source>
</evidence>
<evidence type="ECO:0000313" key="5">
    <source>
        <dbReference type="Proteomes" id="UP000015961"/>
    </source>
</evidence>
<dbReference type="CDD" id="cd00542">
    <property type="entry name" value="Ntn_PVA"/>
    <property type="match status" value="1"/>
</dbReference>
<dbReference type="PANTHER" id="PTHR35527">
    <property type="entry name" value="CHOLOYLGLYCINE HYDROLASE"/>
    <property type="match status" value="1"/>
</dbReference>
<evidence type="ECO:0000259" key="3">
    <source>
        <dbReference type="Pfam" id="PF02275"/>
    </source>
</evidence>
<feature type="domain" description="Choloylglycine hydrolase/NAAA C-terminal" evidence="3">
    <location>
        <begin position="2"/>
        <end position="316"/>
    </location>
</feature>
<dbReference type="InterPro" id="IPR029132">
    <property type="entry name" value="CBAH/NAAA_C"/>
</dbReference>
<protein>
    <recommendedName>
        <fullName evidence="3">Choloylglycine hydrolase/NAAA C-terminal domain-containing protein</fullName>
    </recommendedName>
</protein>
<name>S0P1R9_9ENTE</name>
<reference evidence="4 5" key="1">
    <citation type="submission" date="2013-03" db="EMBL/GenBank/DDBJ databases">
        <title>The Genome Sequence of Enterococcus sulfureus ATCC_49903 (PacBio/Illumina hybrid assembly).</title>
        <authorList>
            <consortium name="The Broad Institute Genomics Platform"/>
            <consortium name="The Broad Institute Genome Sequencing Center for Infectious Disease"/>
            <person name="Earl A."/>
            <person name="Russ C."/>
            <person name="Gilmore M."/>
            <person name="Surin D."/>
            <person name="Walker B."/>
            <person name="Young S."/>
            <person name="Zeng Q."/>
            <person name="Gargeya S."/>
            <person name="Fitzgerald M."/>
            <person name="Haas B."/>
            <person name="Abouelleil A."/>
            <person name="Allen A.W."/>
            <person name="Alvarado L."/>
            <person name="Arachchi H.M."/>
            <person name="Berlin A.M."/>
            <person name="Chapman S.B."/>
            <person name="Gainer-Dewar J."/>
            <person name="Goldberg J."/>
            <person name="Griggs A."/>
            <person name="Gujja S."/>
            <person name="Hansen M."/>
            <person name="Howarth C."/>
            <person name="Imamovic A."/>
            <person name="Ireland A."/>
            <person name="Larimer J."/>
            <person name="McCowan C."/>
            <person name="Murphy C."/>
            <person name="Pearson M."/>
            <person name="Poon T.W."/>
            <person name="Priest M."/>
            <person name="Roberts A."/>
            <person name="Saif S."/>
            <person name="Shea T."/>
            <person name="Sisk P."/>
            <person name="Sykes S."/>
            <person name="Wortman J."/>
            <person name="Nusbaum C."/>
            <person name="Birren B."/>
        </authorList>
    </citation>
    <scope>NUCLEOTIDE SEQUENCE [LARGE SCALE GENOMIC DNA]</scope>
    <source>
        <strain evidence="4 5">ATCC 49903</strain>
    </source>
</reference>
<dbReference type="GO" id="GO:0016787">
    <property type="term" value="F:hydrolase activity"/>
    <property type="evidence" value="ECO:0007669"/>
    <property type="project" value="UniProtKB-KW"/>
</dbReference>
<dbReference type="Proteomes" id="UP000015961">
    <property type="component" value="Unassembled WGS sequence"/>
</dbReference>
<dbReference type="SUPFAM" id="SSF56235">
    <property type="entry name" value="N-terminal nucleophile aminohydrolases (Ntn hydrolases)"/>
    <property type="match status" value="1"/>
</dbReference>
<dbReference type="STRING" id="1140003.OMY_00552"/>
<dbReference type="OrthoDB" id="9794717at2"/>
<keyword evidence="2" id="KW-0378">Hydrolase</keyword>
<comment type="caution">
    <text evidence="4">The sequence shown here is derived from an EMBL/GenBank/DDBJ whole genome shotgun (WGS) entry which is preliminary data.</text>
</comment>
<evidence type="ECO:0000256" key="2">
    <source>
        <dbReference type="ARBA" id="ARBA00022801"/>
    </source>
</evidence>
<accession>S0P1R9</accession>
<dbReference type="AlphaFoldDB" id="S0P1R9"/>
<dbReference type="PANTHER" id="PTHR35527:SF2">
    <property type="entry name" value="HYDROLASE"/>
    <property type="match status" value="1"/>
</dbReference>
<dbReference type="Pfam" id="PF02275">
    <property type="entry name" value="CBAH"/>
    <property type="match status" value="1"/>
</dbReference>
<dbReference type="eggNOG" id="COG3049">
    <property type="taxonomic scope" value="Bacteria"/>
</dbReference>
<dbReference type="PATRIC" id="fig|1140003.3.peg.547"/>
<comment type="similarity">
    <text evidence="1">Belongs to the peptidase C59 family.</text>
</comment>
<dbReference type="InterPro" id="IPR029055">
    <property type="entry name" value="Ntn_hydrolases_N"/>
</dbReference>
<keyword evidence="5" id="KW-1185">Reference proteome</keyword>
<evidence type="ECO:0000313" key="4">
    <source>
        <dbReference type="EMBL" id="EOT87489.1"/>
    </source>
</evidence>
<organism evidence="4 5">
    <name type="scientific">Enterococcus sulfureus ATCC 49903</name>
    <dbReference type="NCBI Taxonomy" id="1140003"/>
    <lineage>
        <taxon>Bacteria</taxon>
        <taxon>Bacillati</taxon>
        <taxon>Bacillota</taxon>
        <taxon>Bacilli</taxon>
        <taxon>Lactobacillales</taxon>
        <taxon>Enterococcaceae</taxon>
        <taxon>Enterococcus</taxon>
    </lineage>
</organism>
<gene>
    <name evidence="4" type="ORF">I573_00545</name>
</gene>
<dbReference type="RefSeq" id="WP_016185043.1">
    <property type="nucleotide sequence ID" value="NZ_ASWO01000001.1"/>
</dbReference>
<sequence length="330" mass="36834">MCTSIYTTTTDQKHMLARTMDFSYPLASQPVFIPRKYTWNLAAATQTIENKYGFIGTGKNLGGAYFVADGVNEMGLAVAELYLPGEAVYHEDPLAEQLNLAPHEFILWLLGNCRSVDDVAQRLAAIRLIDIPVPVLGFVTPLHWIITDKTGACVVIEPTSLTEPLQFKQNPVGVMTNTPKLEWHIENLRNYLNTQPMQFASTTFGTFTADPFSQGTGTSGLPGGYTPPERFVRAAFFKEHIEAAKTETEGVHNAFEILSTVKIPKGIVQKSDQTDDYSQYISVMCNETSTFYYQDYNTNEISCVQLHDQLLASDQVVEFPISKTPIFKTF</sequence>